<comment type="caution">
    <text evidence="1">The sequence shown here is derived from an EMBL/GenBank/DDBJ whole genome shotgun (WGS) entry which is preliminary data.</text>
</comment>
<keyword evidence="2" id="KW-1185">Reference proteome</keyword>
<name>A0ABY2BNE0_9ACTN</name>
<protein>
    <recommendedName>
        <fullName evidence="3">PRC-barrel domain protein</fullName>
    </recommendedName>
</protein>
<evidence type="ECO:0000313" key="1">
    <source>
        <dbReference type="EMBL" id="TCO25664.1"/>
    </source>
</evidence>
<reference evidence="1 2" key="1">
    <citation type="journal article" date="2015" name="Stand. Genomic Sci.">
        <title>Genomic Encyclopedia of Bacterial and Archaeal Type Strains, Phase III: the genomes of soil and plant-associated and newly described type strains.</title>
        <authorList>
            <person name="Whitman W.B."/>
            <person name="Woyke T."/>
            <person name="Klenk H.P."/>
            <person name="Zhou Y."/>
            <person name="Lilburn T.G."/>
            <person name="Beck B.J."/>
            <person name="De Vos P."/>
            <person name="Vandamme P."/>
            <person name="Eisen J.A."/>
            <person name="Garrity G."/>
            <person name="Hugenholtz P."/>
            <person name="Kyrpides N.C."/>
        </authorList>
    </citation>
    <scope>NUCLEOTIDE SEQUENCE [LARGE SCALE GENOMIC DNA]</scope>
    <source>
        <strain evidence="1 2">VKM Ac-2538</strain>
    </source>
</reference>
<accession>A0ABY2BNE0</accession>
<organism evidence="1 2">
    <name type="scientific">Kribbella orskensis</name>
    <dbReference type="NCBI Taxonomy" id="2512216"/>
    <lineage>
        <taxon>Bacteria</taxon>
        <taxon>Bacillati</taxon>
        <taxon>Actinomycetota</taxon>
        <taxon>Actinomycetes</taxon>
        <taxon>Propionibacteriales</taxon>
        <taxon>Kribbellaceae</taxon>
        <taxon>Kribbella</taxon>
    </lineage>
</organism>
<dbReference type="EMBL" id="SLWM01000004">
    <property type="protein sequence ID" value="TCO25664.1"/>
    <property type="molecule type" value="Genomic_DNA"/>
</dbReference>
<dbReference type="Proteomes" id="UP000295818">
    <property type="component" value="Unassembled WGS sequence"/>
</dbReference>
<evidence type="ECO:0008006" key="3">
    <source>
        <dbReference type="Google" id="ProtNLM"/>
    </source>
</evidence>
<gene>
    <name evidence="1" type="ORF">EV644_104168</name>
</gene>
<evidence type="ECO:0000313" key="2">
    <source>
        <dbReference type="Proteomes" id="UP000295818"/>
    </source>
</evidence>
<sequence length="212" mass="23153">MTSISGCPVPRRSLRRGPAFDQRLRAQPVSTLVSLAGLTGRSVYDSRGNRVGRVHDLVVALGNGGEHPSLHGILVRARRTVVLIPYTAMAGINRWEVYLTTSGLQPHPFPGQHGLVALAGDLLDRQILDPDGRIVRVSDLVLACMIDEILLVGADVSIGTLLRRAGTPWMRRRVAAHRVYDWAAVDLIPQPTPADRTIPLHLAETRRHGVSI</sequence>
<proteinExistence type="predicted"/>